<dbReference type="VEuPathDB" id="FungiDB:SDRG_13504"/>
<name>T0R9K5_SAPDV</name>
<accession>T0R9K5</accession>
<dbReference type="EMBL" id="JH767191">
    <property type="protein sequence ID" value="EQC28823.1"/>
    <property type="molecule type" value="Genomic_DNA"/>
</dbReference>
<dbReference type="GeneID" id="19954231"/>
<keyword evidence="1" id="KW-0175">Coiled coil</keyword>
<feature type="coiled-coil region" evidence="1">
    <location>
        <begin position="23"/>
        <end position="50"/>
    </location>
</feature>
<dbReference type="Proteomes" id="UP000030762">
    <property type="component" value="Unassembled WGS sequence"/>
</dbReference>
<dbReference type="InParanoid" id="T0R9K5"/>
<keyword evidence="3" id="KW-1185">Reference proteome</keyword>
<proteinExistence type="predicted"/>
<dbReference type="AlphaFoldDB" id="T0R9K5"/>
<dbReference type="RefSeq" id="XP_008617818.1">
    <property type="nucleotide sequence ID" value="XM_008619596.1"/>
</dbReference>
<evidence type="ECO:0000313" key="3">
    <source>
        <dbReference type="Proteomes" id="UP000030762"/>
    </source>
</evidence>
<protein>
    <submittedName>
        <fullName evidence="2">Uncharacterized protein</fullName>
    </submittedName>
</protein>
<reference evidence="2 3" key="1">
    <citation type="submission" date="2012-04" db="EMBL/GenBank/DDBJ databases">
        <title>The Genome Sequence of Saprolegnia declina VS20.</title>
        <authorList>
            <consortium name="The Broad Institute Genome Sequencing Platform"/>
            <person name="Russ C."/>
            <person name="Nusbaum C."/>
            <person name="Tyler B."/>
            <person name="van West P."/>
            <person name="Dieguez-Uribeondo J."/>
            <person name="de Bruijn I."/>
            <person name="Tripathy S."/>
            <person name="Jiang R."/>
            <person name="Young S.K."/>
            <person name="Zeng Q."/>
            <person name="Gargeya S."/>
            <person name="Fitzgerald M."/>
            <person name="Haas B."/>
            <person name="Abouelleil A."/>
            <person name="Alvarado L."/>
            <person name="Arachchi H.M."/>
            <person name="Berlin A."/>
            <person name="Chapman S.B."/>
            <person name="Goldberg J."/>
            <person name="Griggs A."/>
            <person name="Gujja S."/>
            <person name="Hansen M."/>
            <person name="Howarth C."/>
            <person name="Imamovic A."/>
            <person name="Larimer J."/>
            <person name="McCowen C."/>
            <person name="Montmayeur A."/>
            <person name="Murphy C."/>
            <person name="Neiman D."/>
            <person name="Pearson M."/>
            <person name="Priest M."/>
            <person name="Roberts A."/>
            <person name="Saif S."/>
            <person name="Shea T."/>
            <person name="Sisk P."/>
            <person name="Sykes S."/>
            <person name="Wortman J."/>
            <person name="Nusbaum C."/>
            <person name="Birren B."/>
        </authorList>
    </citation>
    <scope>NUCLEOTIDE SEQUENCE [LARGE SCALE GENOMIC DNA]</scope>
    <source>
        <strain evidence="2 3">VS20</strain>
    </source>
</reference>
<evidence type="ECO:0000256" key="1">
    <source>
        <dbReference type="SAM" id="Coils"/>
    </source>
</evidence>
<gene>
    <name evidence="2" type="ORF">SDRG_13504</name>
</gene>
<evidence type="ECO:0000313" key="2">
    <source>
        <dbReference type="EMBL" id="EQC28823.1"/>
    </source>
</evidence>
<organism evidence="2 3">
    <name type="scientific">Saprolegnia diclina (strain VS20)</name>
    <dbReference type="NCBI Taxonomy" id="1156394"/>
    <lineage>
        <taxon>Eukaryota</taxon>
        <taxon>Sar</taxon>
        <taxon>Stramenopiles</taxon>
        <taxon>Oomycota</taxon>
        <taxon>Saprolegniomycetes</taxon>
        <taxon>Saprolegniales</taxon>
        <taxon>Saprolegniaceae</taxon>
        <taxon>Saprolegnia</taxon>
    </lineage>
</organism>
<sequence>MVLVLRDAHEAETFLDMEDDRPTESLANQLQRMRAELTAAYRKMDEQQRAIAAHDDRVKSVEDGRRRDSALRLWRVSTVAAVSRRRPSSTLLTRSSWVAMARCCSSILR</sequence>